<proteinExistence type="inferred from homology"/>
<name>A0A0N9I2K6_9PSEU</name>
<dbReference type="Pfam" id="PF00704">
    <property type="entry name" value="Glyco_hydro_18"/>
    <property type="match status" value="1"/>
</dbReference>
<dbReference type="GO" id="GO:0008843">
    <property type="term" value="F:endochitinase activity"/>
    <property type="evidence" value="ECO:0007669"/>
    <property type="project" value="UniProtKB-EC"/>
</dbReference>
<evidence type="ECO:0000313" key="10">
    <source>
        <dbReference type="EMBL" id="ALG10072.1"/>
    </source>
</evidence>
<evidence type="ECO:0000256" key="2">
    <source>
        <dbReference type="ARBA" id="ARBA00012729"/>
    </source>
</evidence>
<dbReference type="Gene3D" id="3.10.50.10">
    <property type="match status" value="1"/>
</dbReference>
<organism evidence="10 11">
    <name type="scientific">Kibdelosporangium phytohabitans</name>
    <dbReference type="NCBI Taxonomy" id="860235"/>
    <lineage>
        <taxon>Bacteria</taxon>
        <taxon>Bacillati</taxon>
        <taxon>Actinomycetota</taxon>
        <taxon>Actinomycetes</taxon>
        <taxon>Pseudonocardiales</taxon>
        <taxon>Pseudonocardiaceae</taxon>
        <taxon>Kibdelosporangium</taxon>
    </lineage>
</organism>
<accession>A0A0N9I2K6</accession>
<keyword evidence="4" id="KW-0624">Polysaccharide degradation</keyword>
<evidence type="ECO:0000256" key="3">
    <source>
        <dbReference type="ARBA" id="ARBA00022801"/>
    </source>
</evidence>
<dbReference type="PANTHER" id="PTHR11177:SF317">
    <property type="entry name" value="CHITINASE 12-RELATED"/>
    <property type="match status" value="1"/>
</dbReference>
<dbReference type="InterPro" id="IPR001579">
    <property type="entry name" value="Glyco_hydro_18_chit_AS"/>
</dbReference>
<sequence length="438" mass="48299">MSMKRWGAAVMAGALSIGLSVAAASPAHAHDQGHGHGGSSARTVGYYTQWSIYDRNIPLRYLVDNGTAAKLTHLNYAFGFLDEPGSCVSADAWADYQRPFPADQAINGKADAPGQALAGNLNQIKQLKQKFPKLRVYISLGGWTGSKYFSNAALTPQSRAAHVKSCIDLWLKGNLPGAPAGAAKGVFDGIDLDWEWPATEGNPGNVVRPEDKQNFTKLLREYRLQLIKQGFHDRKSYDLTAFLPANREAMDRGYELASVYRLLTFATVQGYDYHGTWEKITNQQSAIRAPEGDPTTPKDSSEIVVDAHLQRGAPRDKITLGLPYYGRGWTGVTNQNNGLFQQSTGPAPATYEAGNEDYRKLKTLLGTGTYKLHRDEKAGFAWLFDGTTFWTYDDPTELKRKAKFIRDRKLGGAMIWSLDGDTPQGELINAVHSGLHRR</sequence>
<dbReference type="GO" id="GO:0006032">
    <property type="term" value="P:chitin catabolic process"/>
    <property type="evidence" value="ECO:0007669"/>
    <property type="project" value="UniProtKB-KW"/>
</dbReference>
<evidence type="ECO:0000256" key="1">
    <source>
        <dbReference type="ARBA" id="ARBA00000822"/>
    </source>
</evidence>
<keyword evidence="8" id="KW-0732">Signal</keyword>
<dbReference type="PROSITE" id="PS01095">
    <property type="entry name" value="GH18_1"/>
    <property type="match status" value="1"/>
</dbReference>
<keyword evidence="4" id="KW-0119">Carbohydrate metabolism</keyword>
<gene>
    <name evidence="10" type="ORF">AOZ06_27075</name>
</gene>
<evidence type="ECO:0000256" key="7">
    <source>
        <dbReference type="RuleBase" id="RU004453"/>
    </source>
</evidence>
<dbReference type="KEGG" id="kphy:AOZ06_27075"/>
<keyword evidence="4" id="KW-0146">Chitin degradation</keyword>
<protein>
    <recommendedName>
        <fullName evidence="2">chitinase</fullName>
        <ecNumber evidence="2">3.2.1.14</ecNumber>
    </recommendedName>
</protein>
<evidence type="ECO:0000256" key="6">
    <source>
        <dbReference type="RuleBase" id="RU000489"/>
    </source>
</evidence>
<dbReference type="InterPro" id="IPR001223">
    <property type="entry name" value="Glyco_hydro18_cat"/>
</dbReference>
<dbReference type="SUPFAM" id="SSF51445">
    <property type="entry name" value="(Trans)glycosidases"/>
    <property type="match status" value="1"/>
</dbReference>
<feature type="domain" description="GH18" evidence="9">
    <location>
        <begin position="41"/>
        <end position="438"/>
    </location>
</feature>
<dbReference type="EMBL" id="CP012752">
    <property type="protein sequence ID" value="ALG10072.1"/>
    <property type="molecule type" value="Genomic_DNA"/>
</dbReference>
<feature type="signal peptide" evidence="8">
    <location>
        <begin position="1"/>
        <end position="29"/>
    </location>
</feature>
<dbReference type="Proteomes" id="UP000063699">
    <property type="component" value="Chromosome"/>
</dbReference>
<dbReference type="PROSITE" id="PS51910">
    <property type="entry name" value="GH18_2"/>
    <property type="match status" value="1"/>
</dbReference>
<dbReference type="InterPro" id="IPR050314">
    <property type="entry name" value="Glycosyl_Hydrlase_18"/>
</dbReference>
<keyword evidence="5 6" id="KW-0326">Glycosidase</keyword>
<dbReference type="OrthoDB" id="3882626at2"/>
<comment type="similarity">
    <text evidence="7">Belongs to the glycosyl hydrolase 18 family.</text>
</comment>
<dbReference type="GO" id="GO:0008061">
    <property type="term" value="F:chitin binding"/>
    <property type="evidence" value="ECO:0007669"/>
    <property type="project" value="InterPro"/>
</dbReference>
<comment type="catalytic activity">
    <reaction evidence="1">
        <text>Random endo-hydrolysis of N-acetyl-beta-D-glucosaminide (1-&gt;4)-beta-linkages in chitin and chitodextrins.</text>
        <dbReference type="EC" id="3.2.1.14"/>
    </reaction>
</comment>
<dbReference type="EC" id="3.2.1.14" evidence="2"/>
<dbReference type="Gene3D" id="3.20.20.80">
    <property type="entry name" value="Glycosidases"/>
    <property type="match status" value="1"/>
</dbReference>
<dbReference type="SMART" id="SM00636">
    <property type="entry name" value="Glyco_18"/>
    <property type="match status" value="1"/>
</dbReference>
<dbReference type="InterPro" id="IPR011583">
    <property type="entry name" value="Chitinase_II/V-like_cat"/>
</dbReference>
<dbReference type="AlphaFoldDB" id="A0A0N9I2K6"/>
<keyword evidence="11" id="KW-1185">Reference proteome</keyword>
<evidence type="ECO:0000259" key="9">
    <source>
        <dbReference type="PROSITE" id="PS51910"/>
    </source>
</evidence>
<dbReference type="GO" id="GO:0005975">
    <property type="term" value="P:carbohydrate metabolic process"/>
    <property type="evidence" value="ECO:0007669"/>
    <property type="project" value="InterPro"/>
</dbReference>
<evidence type="ECO:0000256" key="4">
    <source>
        <dbReference type="ARBA" id="ARBA00023024"/>
    </source>
</evidence>
<dbReference type="PANTHER" id="PTHR11177">
    <property type="entry name" value="CHITINASE"/>
    <property type="match status" value="1"/>
</dbReference>
<keyword evidence="3 6" id="KW-0378">Hydrolase</keyword>
<dbReference type="CDD" id="cd06548">
    <property type="entry name" value="GH18_chitinase"/>
    <property type="match status" value="1"/>
</dbReference>
<dbReference type="RefSeq" id="WP_054291975.1">
    <property type="nucleotide sequence ID" value="NZ_CP012752.1"/>
</dbReference>
<evidence type="ECO:0000256" key="8">
    <source>
        <dbReference type="SAM" id="SignalP"/>
    </source>
</evidence>
<evidence type="ECO:0000256" key="5">
    <source>
        <dbReference type="ARBA" id="ARBA00023295"/>
    </source>
</evidence>
<dbReference type="SUPFAM" id="SSF54556">
    <property type="entry name" value="Chitinase insertion domain"/>
    <property type="match status" value="1"/>
</dbReference>
<reference evidence="10 11" key="1">
    <citation type="submission" date="2015-07" db="EMBL/GenBank/DDBJ databases">
        <title>Genome sequencing of Kibdelosporangium phytohabitans.</title>
        <authorList>
            <person name="Qin S."/>
            <person name="Xing K."/>
        </authorList>
    </citation>
    <scope>NUCLEOTIDE SEQUENCE [LARGE SCALE GENOMIC DNA]</scope>
    <source>
        <strain evidence="10 11">KLBMP1111</strain>
    </source>
</reference>
<dbReference type="InterPro" id="IPR017853">
    <property type="entry name" value="GH"/>
</dbReference>
<feature type="chain" id="PRO_5006035775" description="chitinase" evidence="8">
    <location>
        <begin position="30"/>
        <end position="438"/>
    </location>
</feature>
<evidence type="ECO:0000313" key="11">
    <source>
        <dbReference type="Proteomes" id="UP000063699"/>
    </source>
</evidence>
<dbReference type="InterPro" id="IPR029070">
    <property type="entry name" value="Chitinase_insertion_sf"/>
</dbReference>
<dbReference type="STRING" id="860235.AOZ06_27075"/>